<proteinExistence type="predicted"/>
<evidence type="ECO:0008006" key="3">
    <source>
        <dbReference type="Google" id="ProtNLM"/>
    </source>
</evidence>
<dbReference type="STRING" id="1413210.U472_02155"/>
<reference evidence="2" key="1">
    <citation type="submission" date="2017-09" db="EMBL/GenBank/DDBJ databases">
        <authorList>
            <person name="Varghese N."/>
            <person name="Submissions S."/>
        </authorList>
    </citation>
    <scope>NUCLEOTIDE SEQUENCE [LARGE SCALE GENOMIC DNA]</scope>
    <source>
        <strain evidence="2">MSL47</strain>
    </source>
</reference>
<dbReference type="InterPro" id="IPR024523">
    <property type="entry name" value="DUF3793"/>
</dbReference>
<dbReference type="RefSeq" id="WP_097018883.1">
    <property type="nucleotide sequence ID" value="NZ_OBDZ01000025.1"/>
</dbReference>
<dbReference type="OrthoDB" id="5393676at2"/>
<name>A0A285HUS0_9FIRM</name>
<organism evidence="1 2">
    <name type="scientific">Orenia metallireducens</name>
    <dbReference type="NCBI Taxonomy" id="1413210"/>
    <lineage>
        <taxon>Bacteria</taxon>
        <taxon>Bacillati</taxon>
        <taxon>Bacillota</taxon>
        <taxon>Clostridia</taxon>
        <taxon>Halanaerobiales</taxon>
        <taxon>Halobacteroidaceae</taxon>
        <taxon>Orenia</taxon>
    </lineage>
</organism>
<dbReference type="Pfam" id="PF12672">
    <property type="entry name" value="DUF3793"/>
    <property type="match status" value="1"/>
</dbReference>
<accession>A0A285HUS0</accession>
<evidence type="ECO:0000313" key="1">
    <source>
        <dbReference type="EMBL" id="SNY39460.1"/>
    </source>
</evidence>
<dbReference type="EMBL" id="OBDZ01000025">
    <property type="protein sequence ID" value="SNY39460.1"/>
    <property type="molecule type" value="Genomic_DNA"/>
</dbReference>
<keyword evidence="2" id="KW-1185">Reference proteome</keyword>
<protein>
    <recommendedName>
        <fullName evidence="3">DUF3793 domain-containing protein</fullName>
    </recommendedName>
</protein>
<sequence>MLSNHNICNKEYLKSLLSNIGATIMGVKPAELRSVILSRCGDCLYWQDCKKSLLEHQDLGVLEIGEVEKQNKIKVLFYHRFSLDRYLKAKHNLKFLREIGYPKNYSLDSYLKHLKRRLESNEFPHEIGVFFGYPLKDVLGFMGYLNLDTSDCGEWRFYGNKRVSQLQQKRFEEARNYVKERLDDIEDSKEFYEVI</sequence>
<dbReference type="Proteomes" id="UP000219573">
    <property type="component" value="Unassembled WGS sequence"/>
</dbReference>
<evidence type="ECO:0000313" key="2">
    <source>
        <dbReference type="Proteomes" id="UP000219573"/>
    </source>
</evidence>
<dbReference type="AlphaFoldDB" id="A0A285HUS0"/>
<gene>
    <name evidence="1" type="ORF">SAMN06265827_12529</name>
</gene>